<accession>A0A1A9GEU2</accession>
<dbReference type="Proteomes" id="UP000077868">
    <property type="component" value="Chromosome"/>
</dbReference>
<feature type="transmembrane region" description="Helical" evidence="1">
    <location>
        <begin position="259"/>
        <end position="280"/>
    </location>
</feature>
<keyword evidence="3" id="KW-1185">Reference proteome</keyword>
<dbReference type="OrthoDB" id="3778591at2"/>
<evidence type="ECO:0000256" key="1">
    <source>
        <dbReference type="SAM" id="Phobius"/>
    </source>
</evidence>
<evidence type="ECO:0000313" key="3">
    <source>
        <dbReference type="Proteomes" id="UP000077868"/>
    </source>
</evidence>
<feature type="transmembrane region" description="Helical" evidence="1">
    <location>
        <begin position="106"/>
        <end position="124"/>
    </location>
</feature>
<dbReference type="RefSeq" id="WP_068105567.1">
    <property type="nucleotide sequence ID" value="NZ_CP015079.1"/>
</dbReference>
<evidence type="ECO:0008006" key="4">
    <source>
        <dbReference type="Google" id="ProtNLM"/>
    </source>
</evidence>
<protein>
    <recommendedName>
        <fullName evidence="4">Glycosyltransferase RgtA/B/C/D-like domain-containing protein</fullName>
    </recommendedName>
</protein>
<dbReference type="EMBL" id="CP015079">
    <property type="protein sequence ID" value="ANH36788.1"/>
    <property type="molecule type" value="Genomic_DNA"/>
</dbReference>
<dbReference type="STRING" id="1300347.I601_0335"/>
<evidence type="ECO:0000313" key="2">
    <source>
        <dbReference type="EMBL" id="ANH36788.1"/>
    </source>
</evidence>
<dbReference type="KEGG" id="ndk:I601_0335"/>
<name>A0A1A9GEU2_9ACTN</name>
<feature type="transmembrane region" description="Helical" evidence="1">
    <location>
        <begin position="292"/>
        <end position="311"/>
    </location>
</feature>
<feature type="transmembrane region" description="Helical" evidence="1">
    <location>
        <begin position="130"/>
        <end position="146"/>
    </location>
</feature>
<gene>
    <name evidence="2" type="ORF">I601_0335</name>
</gene>
<feature type="transmembrane region" description="Helical" evidence="1">
    <location>
        <begin position="175"/>
        <end position="191"/>
    </location>
</feature>
<feature type="transmembrane region" description="Helical" evidence="1">
    <location>
        <begin position="74"/>
        <end position="99"/>
    </location>
</feature>
<sequence length="495" mass="51201">MGQVQRTVLLSALVAGSLRLVGLLRPVRGDEAGFTLVARAWDPSADSLFGPYFVDRPPLLVATYGLTDWLAGPLAVRVLGALACVALVLLAAATAHLVAGASAARWTSLLVAALCVTPMIDIVATKGELLGLPLVMGGALLGLLALRRGPGPRGLLLAGAAGAASMTALGYKQNLVGGLVFGATLLVVAVLTREVTLRRGAGLGAAALAGSSVPVLATVGWAVAAGVRLEVLGYAVWGFRGDASVVLASQPSSAPAQRAVLLVLIAAGAGMIAVIGGLLVHVRDEVGRDAPVTWAVLAMLAADAAALVASGSYWRDYLLVLVPSTALAAALLVRRRSKRGRAMRAVVGATAVSSAISLVVWGVVQVLDLQELDETDTGAALAAAAEPGDTLTVFGGRADLQLTSGMDSPYPYLWSLPMRTLDPDLARLRALVSSPQRPTWLVEWVYFGAWTPGPGAVLRDLVEQEYVEVGGACGDHRVYLRRDVERPAPQPRCHG</sequence>
<keyword evidence="1" id="KW-0812">Transmembrane</keyword>
<reference evidence="2 3" key="1">
    <citation type="submission" date="2016-03" db="EMBL/GenBank/DDBJ databases">
        <title>Complete genome sequence of a soil Actinobacterium, Nocardioides dokdonensis FR1436.</title>
        <authorList>
            <person name="Kwon S.-K."/>
            <person name="Kim K."/>
            <person name="Kim J.F."/>
        </authorList>
    </citation>
    <scope>NUCLEOTIDE SEQUENCE [LARGE SCALE GENOMIC DNA]</scope>
    <source>
        <strain evidence="2 3">FR1436</strain>
    </source>
</reference>
<keyword evidence="1" id="KW-0472">Membrane</keyword>
<keyword evidence="1" id="KW-1133">Transmembrane helix</keyword>
<dbReference type="PATRIC" id="fig|1300347.3.peg.336"/>
<dbReference type="AlphaFoldDB" id="A0A1A9GEU2"/>
<feature type="transmembrane region" description="Helical" evidence="1">
    <location>
        <begin position="345"/>
        <end position="364"/>
    </location>
</feature>
<proteinExistence type="predicted"/>
<organism evidence="2 3">
    <name type="scientific">Nocardioides dokdonensis FR1436</name>
    <dbReference type="NCBI Taxonomy" id="1300347"/>
    <lineage>
        <taxon>Bacteria</taxon>
        <taxon>Bacillati</taxon>
        <taxon>Actinomycetota</taxon>
        <taxon>Actinomycetes</taxon>
        <taxon>Propionibacteriales</taxon>
        <taxon>Nocardioidaceae</taxon>
        <taxon>Nocardioides</taxon>
    </lineage>
</organism>